<organism evidence="7 8">
    <name type="scientific">Pararge aegeria aegeria</name>
    <dbReference type="NCBI Taxonomy" id="348720"/>
    <lineage>
        <taxon>Eukaryota</taxon>
        <taxon>Metazoa</taxon>
        <taxon>Ecdysozoa</taxon>
        <taxon>Arthropoda</taxon>
        <taxon>Hexapoda</taxon>
        <taxon>Insecta</taxon>
        <taxon>Pterygota</taxon>
        <taxon>Neoptera</taxon>
        <taxon>Endopterygota</taxon>
        <taxon>Lepidoptera</taxon>
        <taxon>Glossata</taxon>
        <taxon>Ditrysia</taxon>
        <taxon>Papilionoidea</taxon>
        <taxon>Nymphalidae</taxon>
        <taxon>Satyrinae</taxon>
        <taxon>Satyrini</taxon>
        <taxon>Parargina</taxon>
        <taxon>Pararge</taxon>
    </lineage>
</organism>
<dbReference type="PANTHER" id="PTHR22950">
    <property type="entry name" value="AMINO ACID TRANSPORTER"/>
    <property type="match status" value="1"/>
</dbReference>
<gene>
    <name evidence="7" type="primary">jg17572</name>
    <name evidence="7" type="ORF">PAEG_LOCUS6290</name>
</gene>
<reference evidence="7" key="1">
    <citation type="submission" date="2022-03" db="EMBL/GenBank/DDBJ databases">
        <authorList>
            <person name="Lindestad O."/>
        </authorList>
    </citation>
    <scope>NUCLEOTIDE SEQUENCE</scope>
</reference>
<keyword evidence="8" id="KW-1185">Reference proteome</keyword>
<dbReference type="GO" id="GO:0015179">
    <property type="term" value="F:L-amino acid transmembrane transporter activity"/>
    <property type="evidence" value="ECO:0007669"/>
    <property type="project" value="TreeGrafter"/>
</dbReference>
<feature type="transmembrane region" description="Helical" evidence="5">
    <location>
        <begin position="47"/>
        <end position="70"/>
    </location>
</feature>
<dbReference type="EMBL" id="CAKXAJ010019642">
    <property type="protein sequence ID" value="CAH2218456.1"/>
    <property type="molecule type" value="Genomic_DNA"/>
</dbReference>
<dbReference type="InterPro" id="IPR013057">
    <property type="entry name" value="AA_transpt_TM"/>
</dbReference>
<evidence type="ECO:0000256" key="5">
    <source>
        <dbReference type="SAM" id="Phobius"/>
    </source>
</evidence>
<feature type="domain" description="Amino acid transporter transmembrane" evidence="6">
    <location>
        <begin position="14"/>
        <end position="212"/>
    </location>
</feature>
<keyword evidence="4 5" id="KW-0472">Membrane</keyword>
<protein>
    <submittedName>
        <fullName evidence="7">Jg17572 protein</fullName>
    </submittedName>
</protein>
<dbReference type="OrthoDB" id="2417221at2759"/>
<evidence type="ECO:0000313" key="7">
    <source>
        <dbReference type="EMBL" id="CAH2218456.1"/>
    </source>
</evidence>
<evidence type="ECO:0000256" key="2">
    <source>
        <dbReference type="ARBA" id="ARBA00022692"/>
    </source>
</evidence>
<proteinExistence type="predicted"/>
<feature type="transmembrane region" description="Helical" evidence="5">
    <location>
        <begin position="139"/>
        <end position="172"/>
    </location>
</feature>
<keyword evidence="2 5" id="KW-0812">Transmembrane</keyword>
<sequence length="276" mass="31298">MSPLEFPAFKSWPGLFEFMGVCVFSMEGVGVTLAIENSMEDPKKIPVVLVGGMSAVISIAMCFGFFGYWGFGEKSKSPVTLNFPLEPFPIALKVFMAGMIYVTFALNFWIPFELIWYYIKRRYQETSYWIWERVWRASIVFIITTVAVIFPAVTKFIGLIGSFCLSSMGFMFPAFIELCLDWEDQGLGMFNWRLWKCVIICVFGAILCIVGTVRRACWRASEWGSARKSLNPRARRNEGIVGLRAPHVRPNLGSGDDWSERITDGEGWVQGQFGNS</sequence>
<evidence type="ECO:0000313" key="8">
    <source>
        <dbReference type="Proteomes" id="UP000838756"/>
    </source>
</evidence>
<dbReference type="GO" id="GO:0005774">
    <property type="term" value="C:vacuolar membrane"/>
    <property type="evidence" value="ECO:0007669"/>
    <property type="project" value="TreeGrafter"/>
</dbReference>
<name>A0A8S4QUL8_9NEOP</name>
<evidence type="ECO:0000259" key="6">
    <source>
        <dbReference type="Pfam" id="PF01490"/>
    </source>
</evidence>
<evidence type="ECO:0000256" key="1">
    <source>
        <dbReference type="ARBA" id="ARBA00004141"/>
    </source>
</evidence>
<dbReference type="Proteomes" id="UP000838756">
    <property type="component" value="Unassembled WGS sequence"/>
</dbReference>
<dbReference type="AlphaFoldDB" id="A0A8S4QUL8"/>
<comment type="subcellular location">
    <subcellularLocation>
        <location evidence="1">Membrane</location>
        <topology evidence="1">Multi-pass membrane protein</topology>
    </subcellularLocation>
</comment>
<feature type="transmembrane region" description="Helical" evidence="5">
    <location>
        <begin position="192"/>
        <end position="213"/>
    </location>
</feature>
<keyword evidence="3 5" id="KW-1133">Transmembrane helix</keyword>
<feature type="transmembrane region" description="Helical" evidence="5">
    <location>
        <begin position="12"/>
        <end position="35"/>
    </location>
</feature>
<dbReference type="PANTHER" id="PTHR22950:SF349">
    <property type="entry name" value="AMINO ACID TRANSPORTER TRANSMEMBRANE DOMAIN-CONTAINING PROTEIN"/>
    <property type="match status" value="1"/>
</dbReference>
<accession>A0A8S4QUL8</accession>
<feature type="transmembrane region" description="Helical" evidence="5">
    <location>
        <begin position="90"/>
        <end position="119"/>
    </location>
</feature>
<dbReference type="Pfam" id="PF01490">
    <property type="entry name" value="Aa_trans"/>
    <property type="match status" value="1"/>
</dbReference>
<evidence type="ECO:0000256" key="3">
    <source>
        <dbReference type="ARBA" id="ARBA00022989"/>
    </source>
</evidence>
<evidence type="ECO:0000256" key="4">
    <source>
        <dbReference type="ARBA" id="ARBA00023136"/>
    </source>
</evidence>
<comment type="caution">
    <text evidence="7">The sequence shown here is derived from an EMBL/GenBank/DDBJ whole genome shotgun (WGS) entry which is preliminary data.</text>
</comment>